<dbReference type="Pfam" id="PF18313">
    <property type="entry name" value="TLP1_add_C"/>
    <property type="match status" value="1"/>
</dbReference>
<organism evidence="5 6">
    <name type="scientific">Fusarium sarcochroum</name>
    <dbReference type="NCBI Taxonomy" id="1208366"/>
    <lineage>
        <taxon>Eukaryota</taxon>
        <taxon>Fungi</taxon>
        <taxon>Dikarya</taxon>
        <taxon>Ascomycota</taxon>
        <taxon>Pezizomycotina</taxon>
        <taxon>Sordariomycetes</taxon>
        <taxon>Hypocreomycetidae</taxon>
        <taxon>Hypocreales</taxon>
        <taxon>Nectriaceae</taxon>
        <taxon>Fusarium</taxon>
        <taxon>Fusarium lateritium species complex</taxon>
    </lineage>
</organism>
<dbReference type="SUPFAM" id="SSF53901">
    <property type="entry name" value="Thiolase-like"/>
    <property type="match status" value="2"/>
</dbReference>
<dbReference type="GO" id="GO:0016746">
    <property type="term" value="F:acyltransferase activity"/>
    <property type="evidence" value="ECO:0007669"/>
    <property type="project" value="UniProtKB-KW"/>
</dbReference>
<evidence type="ECO:0000256" key="3">
    <source>
        <dbReference type="ARBA" id="ARBA00023315"/>
    </source>
</evidence>
<evidence type="ECO:0000313" key="6">
    <source>
        <dbReference type="Proteomes" id="UP000622797"/>
    </source>
</evidence>
<comment type="caution">
    <text evidence="5">The sequence shown here is derived from an EMBL/GenBank/DDBJ whole genome shotgun (WGS) entry which is preliminary data.</text>
</comment>
<protein>
    <recommendedName>
        <fullName evidence="4">Thiolase-like protein type 1 additional C-terminal domain-containing protein</fullName>
    </recommendedName>
</protein>
<dbReference type="AlphaFoldDB" id="A0A8H4TKC3"/>
<feature type="domain" description="Thiolase-like protein type 1 additional C-terminal" evidence="4">
    <location>
        <begin position="414"/>
        <end position="491"/>
    </location>
</feature>
<gene>
    <name evidence="5" type="ORF">FSARC_10676</name>
</gene>
<evidence type="ECO:0000259" key="4">
    <source>
        <dbReference type="Pfam" id="PF18313"/>
    </source>
</evidence>
<dbReference type="PANTHER" id="PTHR18919:SF139">
    <property type="entry name" value="THIOLASE-LIKE PROTEIN TYPE 1 ADDITIONAL C-TERMINAL DOMAIN-CONTAINING PROTEIN"/>
    <property type="match status" value="1"/>
</dbReference>
<name>A0A8H4TKC3_9HYPO</name>
<comment type="similarity">
    <text evidence="1">Belongs to the thiolase-like superfamily. Thiolase family.</text>
</comment>
<dbReference type="PANTHER" id="PTHR18919">
    <property type="entry name" value="ACETYL-COA C-ACYLTRANSFERASE"/>
    <property type="match status" value="1"/>
</dbReference>
<proteinExistence type="inferred from homology"/>
<dbReference type="Proteomes" id="UP000622797">
    <property type="component" value="Unassembled WGS sequence"/>
</dbReference>
<dbReference type="EMBL" id="JABEXW010000658">
    <property type="protein sequence ID" value="KAF4959590.1"/>
    <property type="molecule type" value="Genomic_DNA"/>
</dbReference>
<sequence>MASSQTPIIVGVGEIRQKEFTLDNTFEPAQLMLSAIRDAAKDSTVDISHIDSIAVVPPWSWNYANLPELLAKRLNIQPSHLELASHGGHTPALLCDAAAARVAAGEIKVAVVTGGEALASLFACQKAGRMPPPGWTEVAPDAERYSPSDLSLVKDAGALHSIGRPIQVYPLYENALRKERQQSFQQNDQESAELYAKFDKVACQHPNSWRAGETPRSLETIKTVTKQNRMICTPYPLLMNAFNGVNLAAACIVTSVEQATKLKIPQEKWVYIRGGAGANDSSNFWERSNYFSSPAIEYSLDKALEGAKLHKDEIDCFDFYSCFPIVPKLACKHLGLDIRSPPKPITLLGGLTSFGGAGNNYSLHAIVQMARTIRNGVCENGLVLANGGVLTWQHALCLSAQPRRDLSSYSRKEVPEMEETVPSPTFTEKAQGEAVIETYTVDFDRNGPKLGHIVGRLVKNGHRFIANHGNEVTLSTLASNKVEPIGLEGFVEVALDGRNLFSIKPSMKL</sequence>
<dbReference type="Gene3D" id="2.40.50.840">
    <property type="match status" value="1"/>
</dbReference>
<evidence type="ECO:0000313" key="5">
    <source>
        <dbReference type="EMBL" id="KAF4959590.1"/>
    </source>
</evidence>
<keyword evidence="3" id="KW-0012">Acyltransferase</keyword>
<keyword evidence="2" id="KW-0808">Transferase</keyword>
<reference evidence="5" key="2">
    <citation type="submission" date="2020-05" db="EMBL/GenBank/DDBJ databases">
        <authorList>
            <person name="Kim H.-S."/>
            <person name="Proctor R.H."/>
            <person name="Brown D.W."/>
        </authorList>
    </citation>
    <scope>NUCLEOTIDE SEQUENCE</scope>
    <source>
        <strain evidence="5">NRRL 20472</strain>
    </source>
</reference>
<accession>A0A8H4TKC3</accession>
<dbReference type="OrthoDB" id="435240at2759"/>
<evidence type="ECO:0000256" key="1">
    <source>
        <dbReference type="ARBA" id="ARBA00010982"/>
    </source>
</evidence>
<reference evidence="5" key="1">
    <citation type="journal article" date="2020" name="BMC Genomics">
        <title>Correction to: Identification and distribution of gene clusters required for synthesis of sphingolipid metabolism inhibitors in diverse species of the filamentous fungus Fusarium.</title>
        <authorList>
            <person name="Kim H.S."/>
            <person name="Lohmar J.M."/>
            <person name="Busman M."/>
            <person name="Brown D.W."/>
            <person name="Naumann T.A."/>
            <person name="Divon H.H."/>
            <person name="Lysoe E."/>
            <person name="Uhlig S."/>
            <person name="Proctor R.H."/>
        </authorList>
    </citation>
    <scope>NUCLEOTIDE SEQUENCE</scope>
    <source>
        <strain evidence="5">NRRL 20472</strain>
    </source>
</reference>
<dbReference type="Gene3D" id="3.40.47.10">
    <property type="match status" value="1"/>
</dbReference>
<dbReference type="InterPro" id="IPR016039">
    <property type="entry name" value="Thiolase-like"/>
</dbReference>
<keyword evidence="6" id="KW-1185">Reference proteome</keyword>
<dbReference type="InterPro" id="IPR040771">
    <property type="entry name" value="TLP1_add_C"/>
</dbReference>
<evidence type="ECO:0000256" key="2">
    <source>
        <dbReference type="ARBA" id="ARBA00022679"/>
    </source>
</evidence>